<dbReference type="GO" id="GO:0006096">
    <property type="term" value="P:glycolytic process"/>
    <property type="evidence" value="ECO:0007669"/>
    <property type="project" value="UniProtKB-KW"/>
</dbReference>
<evidence type="ECO:0000256" key="10">
    <source>
        <dbReference type="ARBA" id="ARBA00022840"/>
    </source>
</evidence>
<dbReference type="GO" id="GO:0006094">
    <property type="term" value="P:gluconeogenesis"/>
    <property type="evidence" value="ECO:0007669"/>
    <property type="project" value="TreeGrafter"/>
</dbReference>
<evidence type="ECO:0000256" key="11">
    <source>
        <dbReference type="ARBA" id="ARBA00023152"/>
    </source>
</evidence>
<keyword evidence="7" id="KW-0808">Transferase</keyword>
<reference evidence="12" key="1">
    <citation type="submission" date="2020-05" db="EMBL/GenBank/DDBJ databases">
        <authorList>
            <person name="Chiriac C."/>
            <person name="Salcher M."/>
            <person name="Ghai R."/>
            <person name="Kavagutti S V."/>
        </authorList>
    </citation>
    <scope>NUCLEOTIDE SEQUENCE</scope>
</reference>
<organism evidence="12">
    <name type="scientific">freshwater metagenome</name>
    <dbReference type="NCBI Taxonomy" id="449393"/>
    <lineage>
        <taxon>unclassified sequences</taxon>
        <taxon>metagenomes</taxon>
        <taxon>ecological metagenomes</taxon>
    </lineage>
</organism>
<dbReference type="PANTHER" id="PTHR11406:SF23">
    <property type="entry name" value="PHOSPHOGLYCERATE KINASE 1, CHLOROPLASTIC-RELATED"/>
    <property type="match status" value="1"/>
</dbReference>
<dbReference type="EC" id="2.7.2.3" evidence="5"/>
<evidence type="ECO:0000313" key="12">
    <source>
        <dbReference type="EMBL" id="CAB4961726.1"/>
    </source>
</evidence>
<comment type="subunit">
    <text evidence="4">Monomer.</text>
</comment>
<dbReference type="AlphaFoldDB" id="A0A6J7L0Q1"/>
<dbReference type="HAMAP" id="MF_00145">
    <property type="entry name" value="Phosphoglyc_kinase"/>
    <property type="match status" value="1"/>
</dbReference>
<dbReference type="InterPro" id="IPR001576">
    <property type="entry name" value="Phosphoglycerate_kinase"/>
</dbReference>
<evidence type="ECO:0000256" key="9">
    <source>
        <dbReference type="ARBA" id="ARBA00022777"/>
    </source>
</evidence>
<evidence type="ECO:0000256" key="3">
    <source>
        <dbReference type="ARBA" id="ARBA00008982"/>
    </source>
</evidence>
<comment type="catalytic activity">
    <reaction evidence="1">
        <text>(2R)-3-phosphoglycerate + ATP = (2R)-3-phospho-glyceroyl phosphate + ADP</text>
        <dbReference type="Rhea" id="RHEA:14801"/>
        <dbReference type="ChEBI" id="CHEBI:30616"/>
        <dbReference type="ChEBI" id="CHEBI:57604"/>
        <dbReference type="ChEBI" id="CHEBI:58272"/>
        <dbReference type="ChEBI" id="CHEBI:456216"/>
        <dbReference type="EC" id="2.7.2.3"/>
    </reaction>
</comment>
<dbReference type="GO" id="GO:0005524">
    <property type="term" value="F:ATP binding"/>
    <property type="evidence" value="ECO:0007669"/>
    <property type="project" value="UniProtKB-KW"/>
</dbReference>
<protein>
    <recommendedName>
        <fullName evidence="5">phosphoglycerate kinase</fullName>
        <ecNumber evidence="5">2.7.2.3</ecNumber>
    </recommendedName>
</protein>
<gene>
    <name evidence="12" type="ORF">UFOPK3662_03279</name>
</gene>
<dbReference type="FunFam" id="3.40.50.1260:FF:000031">
    <property type="entry name" value="Phosphoglycerate kinase 1"/>
    <property type="match status" value="1"/>
</dbReference>
<dbReference type="CDD" id="cd00318">
    <property type="entry name" value="Phosphoglycerate_kinase"/>
    <property type="match status" value="1"/>
</dbReference>
<evidence type="ECO:0000256" key="6">
    <source>
        <dbReference type="ARBA" id="ARBA00022490"/>
    </source>
</evidence>
<dbReference type="GO" id="GO:0005829">
    <property type="term" value="C:cytosol"/>
    <property type="evidence" value="ECO:0007669"/>
    <property type="project" value="TreeGrafter"/>
</dbReference>
<evidence type="ECO:0000256" key="7">
    <source>
        <dbReference type="ARBA" id="ARBA00022679"/>
    </source>
</evidence>
<evidence type="ECO:0000256" key="5">
    <source>
        <dbReference type="ARBA" id="ARBA00013061"/>
    </source>
</evidence>
<dbReference type="GO" id="GO:0043531">
    <property type="term" value="F:ADP binding"/>
    <property type="evidence" value="ECO:0007669"/>
    <property type="project" value="TreeGrafter"/>
</dbReference>
<dbReference type="GO" id="GO:0004618">
    <property type="term" value="F:phosphoglycerate kinase activity"/>
    <property type="evidence" value="ECO:0007669"/>
    <property type="project" value="UniProtKB-EC"/>
</dbReference>
<keyword evidence="9" id="KW-0418">Kinase</keyword>
<dbReference type="SUPFAM" id="SSF53748">
    <property type="entry name" value="Phosphoglycerate kinase"/>
    <property type="match status" value="1"/>
</dbReference>
<keyword evidence="6" id="KW-0963">Cytoplasm</keyword>
<keyword evidence="11" id="KW-0324">Glycolysis</keyword>
<evidence type="ECO:0000256" key="1">
    <source>
        <dbReference type="ARBA" id="ARBA00000642"/>
    </source>
</evidence>
<evidence type="ECO:0000256" key="2">
    <source>
        <dbReference type="ARBA" id="ARBA00004838"/>
    </source>
</evidence>
<dbReference type="InterPro" id="IPR015911">
    <property type="entry name" value="Phosphoglycerate_kinase_CS"/>
</dbReference>
<dbReference type="PROSITE" id="PS00111">
    <property type="entry name" value="PGLYCERATE_KINASE"/>
    <property type="match status" value="1"/>
</dbReference>
<name>A0A6J7L0Q1_9ZZZZ</name>
<keyword evidence="8" id="KW-0547">Nucleotide-binding</keyword>
<accession>A0A6J7L0Q1</accession>
<dbReference type="EMBL" id="CAFBMW010000037">
    <property type="protein sequence ID" value="CAB4961726.1"/>
    <property type="molecule type" value="Genomic_DNA"/>
</dbReference>
<dbReference type="PIRSF" id="PIRSF000724">
    <property type="entry name" value="Pgk"/>
    <property type="match status" value="1"/>
</dbReference>
<evidence type="ECO:0000256" key="4">
    <source>
        <dbReference type="ARBA" id="ARBA00011245"/>
    </source>
</evidence>
<dbReference type="PRINTS" id="PR00477">
    <property type="entry name" value="PHGLYCKINASE"/>
</dbReference>
<comment type="similarity">
    <text evidence="3">Belongs to the phosphoglycerate kinase family.</text>
</comment>
<evidence type="ECO:0000256" key="8">
    <source>
        <dbReference type="ARBA" id="ARBA00022741"/>
    </source>
</evidence>
<proteinExistence type="inferred from homology"/>
<dbReference type="InterPro" id="IPR015824">
    <property type="entry name" value="Phosphoglycerate_kinase_N"/>
</dbReference>
<sequence length="400" mass="41603">MSDITSLGDLSGKRVLVRSDLNVPLDGTTITDDGRIRASVPTITQLSDAGARVVVTAHLGRPDGSPDPKYSLEPVARRLSELLGRPVAFASDTVGASASETVAGLEDGGIALLENVRFNDGETSKDDAVRGAFADQLAQLADAFVSDGFGVVHRKQASVYDVALRLPSAMGGLVAAEVDVLRRLTEHPERPYVVVLGGSKVSDKLGVIDNLIDKADKLLIGGGMVFTFLKAQGHEVGKSLLEADQLDTCTRYLTEAADRGVQILLPTDVVVDTAFPSGDREPEPRVVPASEIPSDALGLDIGPDSAAAFAAALSDARTVFWNGPMGVFEVEAFADGTRAVAEALTKVDGLSVVGGGDSAAAVRQLGFDEAAFGHISTGGGASLEFLEGKELPGIAVLERD</sequence>
<dbReference type="Pfam" id="PF00162">
    <property type="entry name" value="PGK"/>
    <property type="match status" value="1"/>
</dbReference>
<keyword evidence="10" id="KW-0067">ATP-binding</keyword>
<dbReference type="Gene3D" id="3.40.50.1260">
    <property type="entry name" value="Phosphoglycerate kinase, N-terminal domain"/>
    <property type="match status" value="2"/>
</dbReference>
<comment type="pathway">
    <text evidence="2">Carbohydrate degradation; glycolysis; pyruvate from D-glyceraldehyde 3-phosphate: step 2/5.</text>
</comment>
<dbReference type="PANTHER" id="PTHR11406">
    <property type="entry name" value="PHOSPHOGLYCERATE KINASE"/>
    <property type="match status" value="1"/>
</dbReference>
<dbReference type="InterPro" id="IPR036043">
    <property type="entry name" value="Phosphoglycerate_kinase_sf"/>
</dbReference>
<dbReference type="FunFam" id="3.40.50.1260:FF:000006">
    <property type="entry name" value="Phosphoglycerate kinase"/>
    <property type="match status" value="1"/>
</dbReference>